<proteinExistence type="predicted"/>
<dbReference type="PANTHER" id="PTHR32401:SF48">
    <property type="entry name" value="LEGUME LECTIN DOMAIN-CONTAINING PROTEIN"/>
    <property type="match status" value="1"/>
</dbReference>
<evidence type="ECO:0000259" key="2">
    <source>
        <dbReference type="Pfam" id="PF00139"/>
    </source>
</evidence>
<dbReference type="Gene3D" id="2.60.120.200">
    <property type="match status" value="1"/>
</dbReference>
<dbReference type="Proteomes" id="UP000262621">
    <property type="component" value="Unassembled WGS sequence"/>
</dbReference>
<organism evidence="3 4">
    <name type="scientific">Micromonospora craniellae</name>
    <dbReference type="NCBI Taxonomy" id="2294034"/>
    <lineage>
        <taxon>Bacteria</taxon>
        <taxon>Bacillati</taxon>
        <taxon>Actinomycetota</taxon>
        <taxon>Actinomycetes</taxon>
        <taxon>Micromonosporales</taxon>
        <taxon>Micromonosporaceae</taxon>
        <taxon>Micromonospora</taxon>
    </lineage>
</organism>
<sequence length="482" mass="50684">MEARWRLLSRGRRGGLRFLTSLAGVVALTGTLMVVLATDSARPSADEIDEVPLTEARLDMLTSAAAACPSLRPARLAGQVMAATGFEPTTEGGIGGLTAQEWEQWKPSPGAVPSDERASLLGLARLTCDLIGRLRADGLPDDPWRLAMAAFGSVIEDVRSVGGVPAHAAEFVASVEAYTATYDRLLGATPSRTPPLLAIPATPDPALTGAVPTRPGGTTATPTRVAPTTSRTAHPQGRATTASPSKTPPVEARRPASRTTSVIYHPGFASAQGLRLRGTARVSDTRLDLTQGKGDAGSAWADLPIDVDRSFTAAFRAELAGPVDGFAFVIQKEAAAPLGGTAGGLGYGAVYAFDDPNLRIRPSVAIEFDAYNNRAEGWDPPGDQHIAVTRDGDVKNHLVWAESQFDMFSNPMAIWIEYNASAHRLSVFVVRDGQPQPGTPLFTHGVDLRAVLGSDVGYVGFTAGSGQWGARQSILTWGLASS</sequence>
<dbReference type="GO" id="GO:0030246">
    <property type="term" value="F:carbohydrate binding"/>
    <property type="evidence" value="ECO:0007669"/>
    <property type="project" value="InterPro"/>
</dbReference>
<evidence type="ECO:0000313" key="4">
    <source>
        <dbReference type="Proteomes" id="UP000262621"/>
    </source>
</evidence>
<dbReference type="PANTHER" id="PTHR32401">
    <property type="entry name" value="CONCANAVALIN A-LIKE LECTIN FAMILY PROTEIN"/>
    <property type="match status" value="1"/>
</dbReference>
<feature type="region of interest" description="Disordered" evidence="1">
    <location>
        <begin position="200"/>
        <end position="259"/>
    </location>
</feature>
<dbReference type="Pfam" id="PF00139">
    <property type="entry name" value="Lectin_legB"/>
    <property type="match status" value="1"/>
</dbReference>
<dbReference type="InterPro" id="IPR050258">
    <property type="entry name" value="Leguminous_Lectin"/>
</dbReference>
<gene>
    <name evidence="3" type="ORF">D0Q02_15865</name>
</gene>
<dbReference type="EMBL" id="QVFU01000015">
    <property type="protein sequence ID" value="RFS45575.1"/>
    <property type="molecule type" value="Genomic_DNA"/>
</dbReference>
<feature type="domain" description="Legume lectin" evidence="2">
    <location>
        <begin position="266"/>
        <end position="481"/>
    </location>
</feature>
<evidence type="ECO:0000256" key="1">
    <source>
        <dbReference type="SAM" id="MobiDB-lite"/>
    </source>
</evidence>
<dbReference type="AlphaFoldDB" id="A0A372FXR2"/>
<reference evidence="3 4" key="1">
    <citation type="submission" date="2018-08" db="EMBL/GenBank/DDBJ databases">
        <title>Verrucosispora craniellae sp. nov., isolated from a marine sponge in the South China Sea.</title>
        <authorList>
            <person name="Li L."/>
            <person name="Lin H.W."/>
        </authorList>
    </citation>
    <scope>NUCLEOTIDE SEQUENCE [LARGE SCALE GENOMIC DNA]</scope>
    <source>
        <strain evidence="3 4">LHW63014</strain>
    </source>
</reference>
<keyword evidence="4" id="KW-1185">Reference proteome</keyword>
<comment type="caution">
    <text evidence="3">The sequence shown here is derived from an EMBL/GenBank/DDBJ whole genome shotgun (WGS) entry which is preliminary data.</text>
</comment>
<feature type="compositionally biased region" description="Low complexity" evidence="1">
    <location>
        <begin position="208"/>
        <end position="233"/>
    </location>
</feature>
<protein>
    <recommendedName>
        <fullName evidence="2">Legume lectin domain-containing protein</fullName>
    </recommendedName>
</protein>
<accession>A0A372FXR2</accession>
<dbReference type="InterPro" id="IPR001220">
    <property type="entry name" value="Legume_lectin_dom"/>
</dbReference>
<name>A0A372FXR2_9ACTN</name>
<dbReference type="SUPFAM" id="SSF49899">
    <property type="entry name" value="Concanavalin A-like lectins/glucanases"/>
    <property type="match status" value="1"/>
</dbReference>
<dbReference type="InterPro" id="IPR013320">
    <property type="entry name" value="ConA-like_dom_sf"/>
</dbReference>
<evidence type="ECO:0000313" key="3">
    <source>
        <dbReference type="EMBL" id="RFS45575.1"/>
    </source>
</evidence>